<feature type="transmembrane region" description="Helical" evidence="1">
    <location>
        <begin position="15"/>
        <end position="36"/>
    </location>
</feature>
<feature type="domain" description="Membrane-associated sensor" evidence="2">
    <location>
        <begin position="40"/>
        <end position="253"/>
    </location>
</feature>
<name>A0A0G0BZC2_9BACT</name>
<dbReference type="Proteomes" id="UP000034302">
    <property type="component" value="Unassembled WGS sequence"/>
</dbReference>
<feature type="transmembrane region" description="Helical" evidence="1">
    <location>
        <begin position="173"/>
        <end position="195"/>
    </location>
</feature>
<feature type="transmembrane region" description="Helical" evidence="1">
    <location>
        <begin position="239"/>
        <end position="258"/>
    </location>
</feature>
<evidence type="ECO:0000259" key="2">
    <source>
        <dbReference type="Pfam" id="PF17159"/>
    </source>
</evidence>
<feature type="transmembrane region" description="Helical" evidence="1">
    <location>
        <begin position="207"/>
        <end position="227"/>
    </location>
</feature>
<evidence type="ECO:0000313" key="3">
    <source>
        <dbReference type="EMBL" id="KKP44260.1"/>
    </source>
</evidence>
<accession>A0A0G0BZC2</accession>
<feature type="non-terminal residue" evidence="3">
    <location>
        <position position="259"/>
    </location>
</feature>
<feature type="transmembrane region" description="Helical" evidence="1">
    <location>
        <begin position="72"/>
        <end position="92"/>
    </location>
</feature>
<evidence type="ECO:0000256" key="1">
    <source>
        <dbReference type="SAM" id="Phobius"/>
    </source>
</evidence>
<keyword evidence="1" id="KW-1133">Transmembrane helix</keyword>
<gene>
    <name evidence="3" type="ORF">UR34_C0004G0001</name>
</gene>
<feature type="transmembrane region" description="Helical" evidence="1">
    <location>
        <begin position="42"/>
        <end position="65"/>
    </location>
</feature>
<comment type="caution">
    <text evidence="3">The sequence shown here is derived from an EMBL/GenBank/DDBJ whole genome shotgun (WGS) entry which is preliminary data.</text>
</comment>
<feature type="transmembrane region" description="Helical" evidence="1">
    <location>
        <begin position="143"/>
        <end position="167"/>
    </location>
</feature>
<sequence>MREKFTKNQVKEKELIILTSIFFFLLFAYLSGEFAWMKDFQLLVDLFAGIFAFFIGILSLVRFYTKRNYVNYLLLGLGFLTVSLLEVFQLLLSLQAFSDFFTMPSSEVFPSTVVLSRVFLSFVFFLSWIMTKEEYMVRAVKEKLAFVAILFAISTFVIVVSTFSNLFVGLEAYTFAIVMQTLALMFYLLTLIGYTRSRGMYFRNFDFWIIFSLTFSILSQIFFLPYLNLEYELMLNLSTLAKFISYTILLIGFLSSIYE</sequence>
<dbReference type="Pfam" id="PF17159">
    <property type="entry name" value="MASE3"/>
    <property type="match status" value="1"/>
</dbReference>
<organism evidence="3 4">
    <name type="scientific">candidate division WS6 bacterium GW2011_GWC1_33_20</name>
    <dbReference type="NCBI Taxonomy" id="1619089"/>
    <lineage>
        <taxon>Bacteria</taxon>
        <taxon>Candidatus Dojkabacteria</taxon>
    </lineage>
</organism>
<dbReference type="EMBL" id="LBOV01000004">
    <property type="protein sequence ID" value="KKP44260.1"/>
    <property type="molecule type" value="Genomic_DNA"/>
</dbReference>
<reference evidence="3 4" key="1">
    <citation type="journal article" date="2015" name="Nature">
        <title>rRNA introns, odd ribosomes, and small enigmatic genomes across a large radiation of phyla.</title>
        <authorList>
            <person name="Brown C.T."/>
            <person name="Hug L.A."/>
            <person name="Thomas B.C."/>
            <person name="Sharon I."/>
            <person name="Castelle C.J."/>
            <person name="Singh A."/>
            <person name="Wilkins M.J."/>
            <person name="Williams K.H."/>
            <person name="Banfield J.F."/>
        </authorList>
    </citation>
    <scope>NUCLEOTIDE SEQUENCE [LARGE SCALE GENOMIC DNA]</scope>
</reference>
<keyword evidence="1" id="KW-0472">Membrane</keyword>
<proteinExistence type="predicted"/>
<keyword evidence="1" id="KW-0812">Transmembrane</keyword>
<dbReference type="InterPro" id="IPR033425">
    <property type="entry name" value="MASE3"/>
</dbReference>
<evidence type="ECO:0000313" key="4">
    <source>
        <dbReference type="Proteomes" id="UP000034302"/>
    </source>
</evidence>
<protein>
    <submittedName>
        <fullName evidence="3">PAS/PAC and GAF sensor-containing diguanylate cyclase/phosphodiesterase</fullName>
    </submittedName>
</protein>
<feature type="transmembrane region" description="Helical" evidence="1">
    <location>
        <begin position="112"/>
        <end position="131"/>
    </location>
</feature>
<dbReference type="AlphaFoldDB" id="A0A0G0BZC2"/>